<keyword evidence="4" id="KW-0067">ATP-binding</keyword>
<proteinExistence type="predicted"/>
<accession>A0A381YXR9</accession>
<dbReference type="InterPro" id="IPR035434">
    <property type="entry name" value="GCL_bact_plant"/>
</dbReference>
<dbReference type="GO" id="GO:0004357">
    <property type="term" value="F:glutamate-cysteine ligase activity"/>
    <property type="evidence" value="ECO:0007669"/>
    <property type="project" value="UniProtKB-EC"/>
</dbReference>
<dbReference type="PANTHER" id="PTHR34378:SF1">
    <property type="entry name" value="GLUTAMATE--CYSTEINE LIGASE, CHLOROPLASTIC"/>
    <property type="match status" value="1"/>
</dbReference>
<dbReference type="PANTHER" id="PTHR34378">
    <property type="entry name" value="GLUTAMATE--CYSTEINE LIGASE, CHLOROPLASTIC"/>
    <property type="match status" value="1"/>
</dbReference>
<dbReference type="GO" id="GO:0005524">
    <property type="term" value="F:ATP binding"/>
    <property type="evidence" value="ECO:0007669"/>
    <property type="project" value="UniProtKB-KW"/>
</dbReference>
<name>A0A381YXR9_9ZZZZ</name>
<dbReference type="Pfam" id="PF04107">
    <property type="entry name" value="GCS2"/>
    <property type="match status" value="1"/>
</dbReference>
<dbReference type="EC" id="6.3.2.2" evidence="1"/>
<dbReference type="AlphaFoldDB" id="A0A381YXR9"/>
<dbReference type="SUPFAM" id="SSF55931">
    <property type="entry name" value="Glutamine synthetase/guanido kinase"/>
    <property type="match status" value="1"/>
</dbReference>
<evidence type="ECO:0000256" key="4">
    <source>
        <dbReference type="ARBA" id="ARBA00022840"/>
    </source>
</evidence>
<dbReference type="Gene3D" id="3.30.590.20">
    <property type="match status" value="1"/>
</dbReference>
<evidence type="ECO:0000256" key="1">
    <source>
        <dbReference type="ARBA" id="ARBA00012220"/>
    </source>
</evidence>
<evidence type="ECO:0000256" key="3">
    <source>
        <dbReference type="ARBA" id="ARBA00022741"/>
    </source>
</evidence>
<gene>
    <name evidence="5" type="ORF">METZ01_LOCUS134266</name>
</gene>
<sequence>MNLTERIETFILSNITHPEKRKIGVEIECMFYNKNMKRLPVDLCEEFSASAFMEIMKKYQENDPIKASYSLEPGGQLEWASPPFISLHEIYHHLQIYFKRVGKVLNKQNLIHIDYALEPIYSPEDISLINIEKYNLMHNRFVASGRYGPWMMRNTTSIQINIDICSQEDAEIMAFIADCLEPICAVLFANSPFMNSRPTGTENLRYRIWNDTDSVRCKNLLDHGISSHNNLVKKYSEYLQDVPAIFVLNQEGEFKGFDGTLGEWLSNQEKSSVLQDRDIQLALHQIFTHVRFKHVLEVRGADRPPCGFELAPAAFWTGLLASENTKHEAFEIVKTWTTAEREHLNKSAYTINLNQEGPAGKTIRQWIKTFSSLSVKGLKERAKFFGIESESKFLEPFINDVLSKGPKSIQTQAAYKASGLSIVDFLQQKHQLNPPN</sequence>
<evidence type="ECO:0000313" key="5">
    <source>
        <dbReference type="EMBL" id="SVA81412.1"/>
    </source>
</evidence>
<protein>
    <recommendedName>
        <fullName evidence="1">glutamate--cysteine ligase</fullName>
        <ecNumber evidence="1">6.3.2.2</ecNumber>
    </recommendedName>
</protein>
<dbReference type="InterPro" id="IPR006336">
    <property type="entry name" value="GCS2"/>
</dbReference>
<evidence type="ECO:0000256" key="2">
    <source>
        <dbReference type="ARBA" id="ARBA00022598"/>
    </source>
</evidence>
<dbReference type="GO" id="GO:0006750">
    <property type="term" value="P:glutathione biosynthetic process"/>
    <property type="evidence" value="ECO:0007669"/>
    <property type="project" value="InterPro"/>
</dbReference>
<dbReference type="InterPro" id="IPR014746">
    <property type="entry name" value="Gln_synth/guanido_kin_cat_dom"/>
</dbReference>
<reference evidence="5" key="1">
    <citation type="submission" date="2018-05" db="EMBL/GenBank/DDBJ databases">
        <authorList>
            <person name="Lanie J.A."/>
            <person name="Ng W.-L."/>
            <person name="Kazmierczak K.M."/>
            <person name="Andrzejewski T.M."/>
            <person name="Davidsen T.M."/>
            <person name="Wayne K.J."/>
            <person name="Tettelin H."/>
            <person name="Glass J.I."/>
            <person name="Rusch D."/>
            <person name="Podicherti R."/>
            <person name="Tsui H.-C.T."/>
            <person name="Winkler M.E."/>
        </authorList>
    </citation>
    <scope>NUCLEOTIDE SEQUENCE</scope>
</reference>
<keyword evidence="3" id="KW-0547">Nucleotide-binding</keyword>
<organism evidence="5">
    <name type="scientific">marine metagenome</name>
    <dbReference type="NCBI Taxonomy" id="408172"/>
    <lineage>
        <taxon>unclassified sequences</taxon>
        <taxon>metagenomes</taxon>
        <taxon>ecological metagenomes</taxon>
    </lineage>
</organism>
<dbReference type="EMBL" id="UINC01019248">
    <property type="protein sequence ID" value="SVA81412.1"/>
    <property type="molecule type" value="Genomic_DNA"/>
</dbReference>
<keyword evidence="2" id="KW-0436">Ligase</keyword>